<evidence type="ECO:0000313" key="7">
    <source>
        <dbReference type="Proteomes" id="UP000504632"/>
    </source>
</evidence>
<evidence type="ECO:0000256" key="5">
    <source>
        <dbReference type="SAM" id="MobiDB-lite"/>
    </source>
</evidence>
<evidence type="ECO:0000256" key="1">
    <source>
        <dbReference type="ARBA" id="ARBA00022723"/>
    </source>
</evidence>
<dbReference type="Proteomes" id="UP000504632">
    <property type="component" value="Chromosome 1"/>
</dbReference>
<reference evidence="8" key="1">
    <citation type="submission" date="2025-08" db="UniProtKB">
        <authorList>
            <consortium name="RefSeq"/>
        </authorList>
    </citation>
    <scope>IDENTIFICATION</scope>
</reference>
<dbReference type="PANTHER" id="PTHR10782:SF38">
    <property type="entry name" value="ZINC FINGER MIZ DOMAIN-CONTAINING PROTEIN 2"/>
    <property type="match status" value="1"/>
</dbReference>
<evidence type="ECO:0000313" key="8">
    <source>
        <dbReference type="RefSeq" id="XP_030621891.1"/>
    </source>
</evidence>
<keyword evidence="2 4" id="KW-0863">Zinc-finger</keyword>
<feature type="domain" description="SP-RING-type" evidence="6">
    <location>
        <begin position="459"/>
        <end position="545"/>
    </location>
</feature>
<dbReference type="PANTHER" id="PTHR10782">
    <property type="entry name" value="ZINC FINGER MIZ DOMAIN-CONTAINING PROTEIN"/>
    <property type="match status" value="1"/>
</dbReference>
<dbReference type="RefSeq" id="XP_030621891.1">
    <property type="nucleotide sequence ID" value="XM_030766031.1"/>
</dbReference>
<keyword evidence="7" id="KW-1185">Reference proteome</keyword>
<dbReference type="Pfam" id="PF25527">
    <property type="entry name" value="GBD-like_ZMIZ1_ZMIZ2"/>
    <property type="match status" value="1"/>
</dbReference>
<gene>
    <name evidence="8" type="primary">LOC115805445</name>
</gene>
<dbReference type="InterPro" id="IPR013083">
    <property type="entry name" value="Znf_RING/FYVE/PHD"/>
</dbReference>
<dbReference type="InParanoid" id="A0A6J2US04"/>
<dbReference type="GO" id="GO:0000785">
    <property type="term" value="C:chromatin"/>
    <property type="evidence" value="ECO:0007669"/>
    <property type="project" value="TreeGrafter"/>
</dbReference>
<feature type="region of interest" description="Disordered" evidence="5">
    <location>
        <begin position="1"/>
        <end position="36"/>
    </location>
</feature>
<evidence type="ECO:0000259" key="6">
    <source>
        <dbReference type="PROSITE" id="PS51044"/>
    </source>
</evidence>
<evidence type="ECO:0000256" key="2">
    <source>
        <dbReference type="ARBA" id="ARBA00022771"/>
    </source>
</evidence>
<dbReference type="InterPro" id="IPR004181">
    <property type="entry name" value="Znf_MIZ"/>
</dbReference>
<dbReference type="Gene3D" id="3.30.40.10">
    <property type="entry name" value="Zinc/RING finger domain, C3HC4 (zinc finger)"/>
    <property type="match status" value="1"/>
</dbReference>
<dbReference type="PROSITE" id="PS51044">
    <property type="entry name" value="ZF_SP_RING"/>
    <property type="match status" value="1"/>
</dbReference>
<dbReference type="GO" id="GO:0008270">
    <property type="term" value="F:zinc ion binding"/>
    <property type="evidence" value="ECO:0007669"/>
    <property type="project" value="UniProtKB-KW"/>
</dbReference>
<dbReference type="OrthoDB" id="27975at2759"/>
<dbReference type="GeneID" id="115805445"/>
<dbReference type="AlphaFoldDB" id="A0A6J2US04"/>
<dbReference type="GO" id="GO:0003712">
    <property type="term" value="F:transcription coregulator activity"/>
    <property type="evidence" value="ECO:0007669"/>
    <property type="project" value="TreeGrafter"/>
</dbReference>
<accession>A0A6J2US04</accession>
<evidence type="ECO:0000256" key="3">
    <source>
        <dbReference type="ARBA" id="ARBA00022833"/>
    </source>
</evidence>
<dbReference type="InterPro" id="IPR057847">
    <property type="entry name" value="ZMIZ1/ZMIZ2_GBD-like"/>
</dbReference>
<feature type="region of interest" description="Disordered" evidence="5">
    <location>
        <begin position="191"/>
        <end position="245"/>
    </location>
</feature>
<dbReference type="GO" id="GO:0061665">
    <property type="term" value="F:SUMO ligase activity"/>
    <property type="evidence" value="ECO:0007669"/>
    <property type="project" value="TreeGrafter"/>
</dbReference>
<dbReference type="GO" id="GO:0016925">
    <property type="term" value="P:protein sumoylation"/>
    <property type="evidence" value="ECO:0007669"/>
    <property type="project" value="TreeGrafter"/>
</dbReference>
<keyword evidence="3" id="KW-0862">Zinc</keyword>
<name>A0A6J2US04_CHACN</name>
<organism evidence="7 8">
    <name type="scientific">Chanos chanos</name>
    <name type="common">Milkfish</name>
    <name type="synonym">Mugil chanos</name>
    <dbReference type="NCBI Taxonomy" id="29144"/>
    <lineage>
        <taxon>Eukaryota</taxon>
        <taxon>Metazoa</taxon>
        <taxon>Chordata</taxon>
        <taxon>Craniata</taxon>
        <taxon>Vertebrata</taxon>
        <taxon>Euteleostomi</taxon>
        <taxon>Actinopterygii</taxon>
        <taxon>Neopterygii</taxon>
        <taxon>Teleostei</taxon>
        <taxon>Ostariophysi</taxon>
        <taxon>Gonorynchiformes</taxon>
        <taxon>Chanidae</taxon>
        <taxon>Chanos</taxon>
    </lineage>
</organism>
<keyword evidence="1" id="KW-0479">Metal-binding</keyword>
<dbReference type="GO" id="GO:0006357">
    <property type="term" value="P:regulation of transcription by RNA polymerase II"/>
    <property type="evidence" value="ECO:0007669"/>
    <property type="project" value="TreeGrafter"/>
</dbReference>
<sequence length="648" mass="70997">MNAHASANCSTGSDGAPSLYDPASWQQPSNQPTGTQSLVTTAWADPSPSQDFGGLSTGQWDYSDGYPMMPSGGGSGFEQPMALPDPCKTYTQQGVYGQGRARHRNSNGFLRSYYRNRGSSEVVPSADIAQAPAAVAAAMATATATATVAIQEHQTQEITGQVSGAGPYSTQFVHHSDLGYPLDVPPFGMEPSAEAMYSPQGQRLTKLPGLQRPPRHQQGVKRSYDSFSEPGRPSPGYSNSLLPGNPITPIPPGNFVTTYFSPSHPVKLPFVPDVKPNINSLQTAPPTGNHGGDDLRLTFPVRNGVIMEPFRLEHNLTISKHGFLLQHSLYKTLQTRPDLDLQFKCFHHEDRQMNTNWPATIQVSVNATPLSIPQDDKWTSHKPFHLKHLCQPGHNIIQIFVSACCCSHLFVLQLVHRPSLQSVLQGLMKGKLLPVDHCMTKIKMNFNIEAVSGAQGLSGEDGVKQTAVKVSLQCPITYQPIQIPARGLDCRHIQCFDLESYLQLNCERETWRCPVCNKTTSIEQLEVDQYILAIVVYLQNSDYEEISIEAGCYWKPQPIKPDLHIKDEAEGPTFKRCRTLSPGHMIPPSVMEMIASLGPALPPYSSLPAGGNISKAEFVADELLPFLNSMEDPNSGSSVDLLALFERN</sequence>
<feature type="compositionally biased region" description="Polar residues" evidence="5">
    <location>
        <begin position="24"/>
        <end position="36"/>
    </location>
</feature>
<proteinExistence type="predicted"/>
<feature type="compositionally biased region" description="Polar residues" evidence="5">
    <location>
        <begin position="1"/>
        <end position="13"/>
    </location>
</feature>
<evidence type="ECO:0000256" key="4">
    <source>
        <dbReference type="PROSITE-ProRule" id="PRU00452"/>
    </source>
</evidence>
<protein>
    <submittedName>
        <fullName evidence="8">Zinc finger MIZ domain-containing protein 2-like</fullName>
    </submittedName>
</protein>
<dbReference type="Pfam" id="PF02891">
    <property type="entry name" value="zf-MIZ"/>
    <property type="match status" value="1"/>
</dbReference>